<name>A0A8J6DQT5_GALPY</name>
<reference evidence="1" key="1">
    <citation type="journal article" date="2021" name="Evol. Appl.">
        <title>The genome of the Pyrenean desman and the effects of bottlenecks and inbreeding on the genomic landscape of an endangered species.</title>
        <authorList>
            <person name="Escoda L."/>
            <person name="Castresana J."/>
        </authorList>
    </citation>
    <scope>NUCLEOTIDE SEQUENCE</scope>
    <source>
        <strain evidence="1">IBE-C5619</strain>
    </source>
</reference>
<dbReference type="AlphaFoldDB" id="A0A8J6DQT5"/>
<accession>A0A8J6DQT5</accession>
<gene>
    <name evidence="1" type="ORF">J0S82_009684</name>
</gene>
<proteinExistence type="predicted"/>
<sequence length="68" mass="7992">MDVLWYNSKRVNSSSCLRPSVLLRKGKEEPYTTPRKSTHEKESLSMARLFDRPYYGKCLTCCFNKPED</sequence>
<comment type="caution">
    <text evidence="1">The sequence shown here is derived from an EMBL/GenBank/DDBJ whole genome shotgun (WGS) entry which is preliminary data.</text>
</comment>
<evidence type="ECO:0000313" key="1">
    <source>
        <dbReference type="EMBL" id="KAG8517449.1"/>
    </source>
</evidence>
<protein>
    <submittedName>
        <fullName evidence="1">Uncharacterized protein</fullName>
    </submittedName>
</protein>
<keyword evidence="2" id="KW-1185">Reference proteome</keyword>
<organism evidence="1 2">
    <name type="scientific">Galemys pyrenaicus</name>
    <name type="common">Iberian desman</name>
    <name type="synonym">Pyrenean desman</name>
    <dbReference type="NCBI Taxonomy" id="202257"/>
    <lineage>
        <taxon>Eukaryota</taxon>
        <taxon>Metazoa</taxon>
        <taxon>Chordata</taxon>
        <taxon>Craniata</taxon>
        <taxon>Vertebrata</taxon>
        <taxon>Euteleostomi</taxon>
        <taxon>Mammalia</taxon>
        <taxon>Eutheria</taxon>
        <taxon>Laurasiatheria</taxon>
        <taxon>Eulipotyphla</taxon>
        <taxon>Talpidae</taxon>
        <taxon>Galemys</taxon>
    </lineage>
</organism>
<dbReference type="Proteomes" id="UP000700334">
    <property type="component" value="Unassembled WGS sequence"/>
</dbReference>
<evidence type="ECO:0000313" key="2">
    <source>
        <dbReference type="Proteomes" id="UP000700334"/>
    </source>
</evidence>
<dbReference type="EMBL" id="JAGFMF010011658">
    <property type="protein sequence ID" value="KAG8517449.1"/>
    <property type="molecule type" value="Genomic_DNA"/>
</dbReference>
<feature type="non-terminal residue" evidence="1">
    <location>
        <position position="68"/>
    </location>
</feature>